<feature type="transmembrane region" description="Helical" evidence="1">
    <location>
        <begin position="39"/>
        <end position="59"/>
    </location>
</feature>
<keyword evidence="1" id="KW-0472">Membrane</keyword>
<sequence length="65" mass="7442" precursor="true">MRGYWSFHVNKGVIRYLLAYFSALVTFVAVMITTEEFPYALVSSAAVYIAVRVVIYLRFGPEQSE</sequence>
<proteinExistence type="predicted"/>
<keyword evidence="1" id="KW-0812">Transmembrane</keyword>
<dbReference type="AlphaFoldDB" id="L0HIK3"/>
<reference evidence="3" key="1">
    <citation type="submission" date="2011-12" db="EMBL/GenBank/DDBJ databases">
        <title>Complete sequence of Methanoregula formicicum SMSP.</title>
        <authorList>
            <person name="Lucas S."/>
            <person name="Han J."/>
            <person name="Lapidus A."/>
            <person name="Cheng J.-F."/>
            <person name="Goodwin L."/>
            <person name="Pitluck S."/>
            <person name="Peters L."/>
            <person name="Ovchinnikova G."/>
            <person name="Teshima H."/>
            <person name="Detter J.C."/>
            <person name="Han C."/>
            <person name="Tapia R."/>
            <person name="Land M."/>
            <person name="Hauser L."/>
            <person name="Kyrpides N."/>
            <person name="Ivanova N."/>
            <person name="Pagani I."/>
            <person name="Imachi H."/>
            <person name="Tamaki H."/>
            <person name="Sekiguchi Y."/>
            <person name="Kamagata Y."/>
            <person name="Cadillo-Quiroz H."/>
            <person name="Zinder S."/>
            <person name="Liu W.-T."/>
            <person name="Woyke T."/>
        </authorList>
    </citation>
    <scope>NUCLEOTIDE SEQUENCE [LARGE SCALE GENOMIC DNA]</scope>
    <source>
        <strain evidence="3">DSM 22288 / NBRC 105244 / SMSP</strain>
    </source>
</reference>
<evidence type="ECO:0000256" key="1">
    <source>
        <dbReference type="SAM" id="Phobius"/>
    </source>
</evidence>
<dbReference type="InParanoid" id="L0HIK3"/>
<dbReference type="Proteomes" id="UP000010824">
    <property type="component" value="Chromosome"/>
</dbReference>
<dbReference type="HOGENOM" id="CLU_2839374_0_0_2"/>
<reference evidence="2 3" key="2">
    <citation type="journal article" date="2014" name="Genome Announc.">
        <title>Complete Genome Sequence of Methanoregula formicica SMSPT, a Mesophilic Hydrogenotrophic Methanogen Isolated from a Methanogenic Upflow Anaerobic Sludge Blanket Reactor.</title>
        <authorList>
            <person name="Yamamoto K."/>
            <person name="Tamaki H."/>
            <person name="Cadillo-Quiroz H."/>
            <person name="Imachi H."/>
            <person name="Kyrpides N."/>
            <person name="Woyke T."/>
            <person name="Goodwin L."/>
            <person name="Zinder S.H."/>
            <person name="Kamagata Y."/>
            <person name="Liu W.T."/>
        </authorList>
    </citation>
    <scope>NUCLEOTIDE SEQUENCE [LARGE SCALE GENOMIC DNA]</scope>
    <source>
        <strain evidence="3">DSM 22288 / NBRC 105244 / SMSP</strain>
    </source>
</reference>
<protein>
    <submittedName>
        <fullName evidence="2">Uncharacterized protein</fullName>
    </submittedName>
</protein>
<dbReference type="EMBL" id="CP003167">
    <property type="protein sequence ID" value="AGB03860.1"/>
    <property type="molecule type" value="Genomic_DNA"/>
</dbReference>
<dbReference type="KEGG" id="mfo:Metfor_2880"/>
<keyword evidence="3" id="KW-1185">Reference proteome</keyword>
<gene>
    <name evidence="2" type="ordered locus">Metfor_2880</name>
</gene>
<organism evidence="2 3">
    <name type="scientific">Methanoregula formicica (strain DSM 22288 / NBRC 105244 / SMSP)</name>
    <dbReference type="NCBI Taxonomy" id="593750"/>
    <lineage>
        <taxon>Archaea</taxon>
        <taxon>Methanobacteriati</taxon>
        <taxon>Methanobacteriota</taxon>
        <taxon>Stenosarchaea group</taxon>
        <taxon>Methanomicrobia</taxon>
        <taxon>Methanomicrobiales</taxon>
        <taxon>Methanoregulaceae</taxon>
        <taxon>Methanoregula</taxon>
    </lineage>
</organism>
<keyword evidence="1" id="KW-1133">Transmembrane helix</keyword>
<evidence type="ECO:0000313" key="3">
    <source>
        <dbReference type="Proteomes" id="UP000010824"/>
    </source>
</evidence>
<name>L0HIK3_METFS</name>
<accession>L0HIK3</accession>
<feature type="transmembrane region" description="Helical" evidence="1">
    <location>
        <begin position="12"/>
        <end position="33"/>
    </location>
</feature>
<evidence type="ECO:0000313" key="2">
    <source>
        <dbReference type="EMBL" id="AGB03860.1"/>
    </source>
</evidence>